<protein>
    <recommendedName>
        <fullName evidence="8">O-methyltransferase domain-containing protein</fullName>
    </recommendedName>
</protein>
<evidence type="ECO:0000259" key="5">
    <source>
        <dbReference type="Pfam" id="PF00891"/>
    </source>
</evidence>
<dbReference type="InterPro" id="IPR036388">
    <property type="entry name" value="WH-like_DNA-bd_sf"/>
</dbReference>
<dbReference type="PROSITE" id="PS51683">
    <property type="entry name" value="SAM_OMT_II"/>
    <property type="match status" value="1"/>
</dbReference>
<evidence type="ECO:0000256" key="3">
    <source>
        <dbReference type="ARBA" id="ARBA00022691"/>
    </source>
</evidence>
<dbReference type="GO" id="GO:0046983">
    <property type="term" value="F:protein dimerization activity"/>
    <property type="evidence" value="ECO:0007669"/>
    <property type="project" value="InterPro"/>
</dbReference>
<evidence type="ECO:0000256" key="4">
    <source>
        <dbReference type="PIRSR" id="PIRSR005739-1"/>
    </source>
</evidence>
<dbReference type="SUPFAM" id="SSF53335">
    <property type="entry name" value="S-adenosyl-L-methionine-dependent methyltransferases"/>
    <property type="match status" value="1"/>
</dbReference>
<feature type="domain" description="O-methyltransferase dimerisation" evidence="6">
    <location>
        <begin position="16"/>
        <end position="104"/>
    </location>
</feature>
<dbReference type="Gene3D" id="3.40.50.150">
    <property type="entry name" value="Vaccinia Virus protein VP39"/>
    <property type="match status" value="1"/>
</dbReference>
<evidence type="ECO:0000313" key="7">
    <source>
        <dbReference type="EMBL" id="CAE0504392.1"/>
    </source>
</evidence>
<dbReference type="PANTHER" id="PTHR43712:SF2">
    <property type="entry name" value="O-METHYLTRANSFERASE CICE"/>
    <property type="match status" value="1"/>
</dbReference>
<dbReference type="AlphaFoldDB" id="A0A7S3R714"/>
<feature type="active site" description="Proton acceptor" evidence="4">
    <location>
        <position position="265"/>
    </location>
</feature>
<dbReference type="PIRSF" id="PIRSF005739">
    <property type="entry name" value="O-mtase"/>
    <property type="match status" value="1"/>
</dbReference>
<dbReference type="InterPro" id="IPR012967">
    <property type="entry name" value="COMT_dimerisation"/>
</dbReference>
<evidence type="ECO:0008006" key="8">
    <source>
        <dbReference type="Google" id="ProtNLM"/>
    </source>
</evidence>
<dbReference type="InterPro" id="IPR029063">
    <property type="entry name" value="SAM-dependent_MTases_sf"/>
</dbReference>
<keyword evidence="1" id="KW-0489">Methyltransferase</keyword>
<dbReference type="EMBL" id="HBIP01031979">
    <property type="protein sequence ID" value="CAE0504392.1"/>
    <property type="molecule type" value="Transcribed_RNA"/>
</dbReference>
<proteinExistence type="predicted"/>
<keyword evidence="2" id="KW-0808">Transferase</keyword>
<accession>A0A7S3R714</accession>
<dbReference type="Gene3D" id="1.10.10.10">
    <property type="entry name" value="Winged helix-like DNA-binding domain superfamily/Winged helix DNA-binding domain"/>
    <property type="match status" value="1"/>
</dbReference>
<dbReference type="InterPro" id="IPR016461">
    <property type="entry name" value="COMT-like"/>
</dbReference>
<organism evidence="7">
    <name type="scientific">Dunaliella tertiolecta</name>
    <name type="common">Green alga</name>
    <dbReference type="NCBI Taxonomy" id="3047"/>
    <lineage>
        <taxon>Eukaryota</taxon>
        <taxon>Viridiplantae</taxon>
        <taxon>Chlorophyta</taxon>
        <taxon>core chlorophytes</taxon>
        <taxon>Chlorophyceae</taxon>
        <taxon>CS clade</taxon>
        <taxon>Chlamydomonadales</taxon>
        <taxon>Dunaliellaceae</taxon>
        <taxon>Dunaliella</taxon>
    </lineage>
</organism>
<name>A0A7S3R714_DUNTE</name>
<feature type="domain" description="O-methyltransferase C-terminal" evidence="5">
    <location>
        <begin position="131"/>
        <end position="342"/>
    </location>
</feature>
<dbReference type="SUPFAM" id="SSF46785">
    <property type="entry name" value="Winged helix' DNA-binding domain"/>
    <property type="match status" value="1"/>
</dbReference>
<evidence type="ECO:0000256" key="2">
    <source>
        <dbReference type="ARBA" id="ARBA00022679"/>
    </source>
</evidence>
<reference evidence="7" key="1">
    <citation type="submission" date="2021-01" db="EMBL/GenBank/DDBJ databases">
        <authorList>
            <person name="Corre E."/>
            <person name="Pelletier E."/>
            <person name="Niang G."/>
            <person name="Scheremetjew M."/>
            <person name="Finn R."/>
            <person name="Kale V."/>
            <person name="Holt S."/>
            <person name="Cochrane G."/>
            <person name="Meng A."/>
            <person name="Brown T."/>
            <person name="Cohen L."/>
        </authorList>
    </citation>
    <scope>NUCLEOTIDE SEQUENCE</scope>
    <source>
        <strain evidence="7">CCMP1320</strain>
    </source>
</reference>
<evidence type="ECO:0000259" key="6">
    <source>
        <dbReference type="Pfam" id="PF08100"/>
    </source>
</evidence>
<dbReference type="Pfam" id="PF08100">
    <property type="entry name" value="Dimerisation"/>
    <property type="match status" value="1"/>
</dbReference>
<keyword evidence="3" id="KW-0949">S-adenosyl-L-methionine</keyword>
<dbReference type="GO" id="GO:0008171">
    <property type="term" value="F:O-methyltransferase activity"/>
    <property type="evidence" value="ECO:0007669"/>
    <property type="project" value="InterPro"/>
</dbReference>
<dbReference type="PANTHER" id="PTHR43712">
    <property type="entry name" value="PUTATIVE (AFU_ORTHOLOGUE AFUA_4G14580)-RELATED"/>
    <property type="match status" value="1"/>
</dbReference>
<evidence type="ECO:0000256" key="1">
    <source>
        <dbReference type="ARBA" id="ARBA00022603"/>
    </source>
</evidence>
<dbReference type="GO" id="GO:0032259">
    <property type="term" value="P:methylation"/>
    <property type="evidence" value="ECO:0007669"/>
    <property type="project" value="UniProtKB-KW"/>
</dbReference>
<dbReference type="CDD" id="cd02440">
    <property type="entry name" value="AdoMet_MTases"/>
    <property type="match status" value="1"/>
</dbReference>
<dbReference type="InterPro" id="IPR001077">
    <property type="entry name" value="COMT_C"/>
</dbReference>
<gene>
    <name evidence="7" type="ORF">DTER00134_LOCUS19465</name>
</gene>
<dbReference type="InterPro" id="IPR036390">
    <property type="entry name" value="WH_DNA-bd_sf"/>
</dbReference>
<dbReference type="Pfam" id="PF00891">
    <property type="entry name" value="Methyltransf_2"/>
    <property type="match status" value="1"/>
</dbReference>
<sequence>MAAPLTDPVSGVQDLIASWVRVKVTYVFARLGVADVLQPTGTAKTCKELASQLEAHEDSLYRVLRTAGQLGLVREEAGDNEADTDMYAVRGGRRFVLTPMGEVLKEDHPTQFKYFSMVWGLPAHADSQNKLFETVKTGQPGCKLAFGADHLFQLLDKDPMEHEVFNQGMTAHSNIQGKIIAASYDFSKCKKVVDVGGSKGTLVQLILDAHPGLPVGVSLDRKELIDTLPPLPAGSRLQFEAGDFFEPLPESVHGADVVLMKFIMHDWGDADCKRILDNCKSTLAPGGLIMCVEMVMGETAGAAPGSLPIYQQAMDLTMLSVLKGGRERTLKDWEGLAASAGLKLVAAPSGSFVWGKPPGTMVVMQPV</sequence>